<organism evidence="1 2">
    <name type="scientific">Senna tora</name>
    <dbReference type="NCBI Taxonomy" id="362788"/>
    <lineage>
        <taxon>Eukaryota</taxon>
        <taxon>Viridiplantae</taxon>
        <taxon>Streptophyta</taxon>
        <taxon>Embryophyta</taxon>
        <taxon>Tracheophyta</taxon>
        <taxon>Spermatophyta</taxon>
        <taxon>Magnoliopsida</taxon>
        <taxon>eudicotyledons</taxon>
        <taxon>Gunneridae</taxon>
        <taxon>Pentapetalae</taxon>
        <taxon>rosids</taxon>
        <taxon>fabids</taxon>
        <taxon>Fabales</taxon>
        <taxon>Fabaceae</taxon>
        <taxon>Caesalpinioideae</taxon>
        <taxon>Cassia clade</taxon>
        <taxon>Senna</taxon>
    </lineage>
</organism>
<comment type="caution">
    <text evidence="1">The sequence shown here is derived from an EMBL/GenBank/DDBJ whole genome shotgun (WGS) entry which is preliminary data.</text>
</comment>
<dbReference type="AlphaFoldDB" id="A0A834X0K9"/>
<name>A0A834X0K9_9FABA</name>
<protein>
    <submittedName>
        <fullName evidence="1">L10-interacting MYB domain-containing protein</fullName>
    </submittedName>
</protein>
<dbReference type="Proteomes" id="UP000634136">
    <property type="component" value="Unassembled WGS sequence"/>
</dbReference>
<evidence type="ECO:0000313" key="1">
    <source>
        <dbReference type="EMBL" id="KAF7835941.1"/>
    </source>
</evidence>
<dbReference type="OrthoDB" id="686198at2759"/>
<evidence type="ECO:0000313" key="2">
    <source>
        <dbReference type="Proteomes" id="UP000634136"/>
    </source>
</evidence>
<accession>A0A834X0K9</accession>
<dbReference type="EMBL" id="JAAIUW010000004">
    <property type="protein sequence ID" value="KAF7835941.1"/>
    <property type="molecule type" value="Genomic_DNA"/>
</dbReference>
<keyword evidence="2" id="KW-1185">Reference proteome</keyword>
<proteinExistence type="predicted"/>
<reference evidence="1" key="1">
    <citation type="submission" date="2020-09" db="EMBL/GenBank/DDBJ databases">
        <title>Genome-Enabled Discovery of Anthraquinone Biosynthesis in Senna tora.</title>
        <authorList>
            <person name="Kang S.-H."/>
            <person name="Pandey R.P."/>
            <person name="Lee C.-M."/>
            <person name="Sim J.-S."/>
            <person name="Jeong J.-T."/>
            <person name="Choi B.-S."/>
            <person name="Jung M."/>
            <person name="Ginzburg D."/>
            <person name="Zhao K."/>
            <person name="Won S.Y."/>
            <person name="Oh T.-J."/>
            <person name="Yu Y."/>
            <person name="Kim N.-H."/>
            <person name="Lee O.R."/>
            <person name="Lee T.-H."/>
            <person name="Bashyal P."/>
            <person name="Kim T.-S."/>
            <person name="Lee W.-H."/>
            <person name="Kawkins C."/>
            <person name="Kim C.-K."/>
            <person name="Kim J.S."/>
            <person name="Ahn B.O."/>
            <person name="Rhee S.Y."/>
            <person name="Sohng J.K."/>
        </authorList>
    </citation>
    <scope>NUCLEOTIDE SEQUENCE</scope>
    <source>
        <tissue evidence="1">Leaf</tissue>
    </source>
</reference>
<sequence length="113" mass="12620">MDFWFNTSVAPPSLRHRVSSITSSSSHSCLNLDLELVAVGLIAGLDEDNEDDITPIKCVTHSGKRALEISERKRKRETMTSHMGDAIQAWAEASRARTEVQLAKVEILRDKRS</sequence>
<gene>
    <name evidence="1" type="ORF">G2W53_010800</name>
</gene>